<keyword evidence="5" id="KW-1185">Reference proteome</keyword>
<evidence type="ECO:0000313" key="4">
    <source>
        <dbReference type="EnsemblMetazoa" id="XP_038060717.1"/>
    </source>
</evidence>
<dbReference type="InterPro" id="IPR036291">
    <property type="entry name" value="NAD(P)-bd_dom_sf"/>
</dbReference>
<evidence type="ECO:0000256" key="1">
    <source>
        <dbReference type="ARBA" id="ARBA00006484"/>
    </source>
</evidence>
<organism evidence="4 5">
    <name type="scientific">Patiria miniata</name>
    <name type="common">Bat star</name>
    <name type="synonym">Asterina miniata</name>
    <dbReference type="NCBI Taxonomy" id="46514"/>
    <lineage>
        <taxon>Eukaryota</taxon>
        <taxon>Metazoa</taxon>
        <taxon>Echinodermata</taxon>
        <taxon>Eleutherozoa</taxon>
        <taxon>Asterozoa</taxon>
        <taxon>Asteroidea</taxon>
        <taxon>Valvatacea</taxon>
        <taxon>Valvatida</taxon>
        <taxon>Asterinidae</taxon>
        <taxon>Patiria</taxon>
    </lineage>
</organism>
<reference evidence="4" key="1">
    <citation type="submission" date="2022-11" db="UniProtKB">
        <authorList>
            <consortium name="EnsemblMetazoa"/>
        </authorList>
    </citation>
    <scope>IDENTIFICATION</scope>
</reference>
<name>A0A914AA37_PATMI</name>
<dbReference type="PANTHER" id="PTHR43391:SF86">
    <property type="entry name" value="SHORT-CHAIN DEHYDROGENASE_REDUCTASE FAMILY PROTEIN"/>
    <property type="match status" value="1"/>
</dbReference>
<sequence>MAQSIVLITGCSSGIGLATAVRLAKDPEQRYKVYATMRNLGKKERLETAAGDALDKTLFVRPLDVTKDDTIKALVGDIVREDGKIDILVNNAGSYGLDGITHKSLEWCQEMMDTNFWGAVRLTRAVLPTMQEHRSGRIINISSNAGINAMPFFSIYSASKFALEGYTESIAPVLRDAFNIRVILVQPSGVATDLIANFYKVSFDEQAKDFGEVLKPMYVSMMNGMAAKSAETGPMQKGEDLAQLIQEVAETENPHLRYQANDAVRQLAGWKWTDPTGDSYLQSLK</sequence>
<dbReference type="OrthoDB" id="47007at2759"/>
<dbReference type="SUPFAM" id="SSF51735">
    <property type="entry name" value="NAD(P)-binding Rossmann-fold domains"/>
    <property type="match status" value="1"/>
</dbReference>
<dbReference type="InterPro" id="IPR002347">
    <property type="entry name" value="SDR_fam"/>
</dbReference>
<dbReference type="PRINTS" id="PR00080">
    <property type="entry name" value="SDRFAMILY"/>
</dbReference>
<dbReference type="Gene3D" id="3.40.50.720">
    <property type="entry name" value="NAD(P)-binding Rossmann-like Domain"/>
    <property type="match status" value="1"/>
</dbReference>
<dbReference type="PROSITE" id="PS00061">
    <property type="entry name" value="ADH_SHORT"/>
    <property type="match status" value="1"/>
</dbReference>
<dbReference type="OMA" id="HKIITMD"/>
<proteinExistence type="inferred from homology"/>
<evidence type="ECO:0000256" key="2">
    <source>
        <dbReference type="ARBA" id="ARBA00023002"/>
    </source>
</evidence>
<dbReference type="AlphaFoldDB" id="A0A914AA37"/>
<dbReference type="Pfam" id="PF00106">
    <property type="entry name" value="adh_short"/>
    <property type="match status" value="1"/>
</dbReference>
<dbReference type="InterPro" id="IPR020904">
    <property type="entry name" value="Sc_DH/Rdtase_CS"/>
</dbReference>
<protein>
    <submittedName>
        <fullName evidence="4">Uncharacterized protein</fullName>
    </submittedName>
</protein>
<dbReference type="EnsemblMetazoa" id="XM_038204789.1">
    <property type="protein sequence ID" value="XP_038060717.1"/>
    <property type="gene ID" value="LOC119731595"/>
</dbReference>
<keyword evidence="2" id="KW-0560">Oxidoreductase</keyword>
<dbReference type="PANTHER" id="PTHR43391">
    <property type="entry name" value="RETINOL DEHYDROGENASE-RELATED"/>
    <property type="match status" value="1"/>
</dbReference>
<evidence type="ECO:0000313" key="5">
    <source>
        <dbReference type="Proteomes" id="UP000887568"/>
    </source>
</evidence>
<dbReference type="GO" id="GO:0016491">
    <property type="term" value="F:oxidoreductase activity"/>
    <property type="evidence" value="ECO:0007669"/>
    <property type="project" value="UniProtKB-KW"/>
</dbReference>
<accession>A0A914AA37</accession>
<dbReference type="PRINTS" id="PR00081">
    <property type="entry name" value="GDHRDH"/>
</dbReference>
<dbReference type="RefSeq" id="XP_038060717.1">
    <property type="nucleotide sequence ID" value="XM_038204789.1"/>
</dbReference>
<comment type="similarity">
    <text evidence="1 3">Belongs to the short-chain dehydrogenases/reductases (SDR) family.</text>
</comment>
<dbReference type="GO" id="GO:0005829">
    <property type="term" value="C:cytosol"/>
    <property type="evidence" value="ECO:0007669"/>
    <property type="project" value="TreeGrafter"/>
</dbReference>
<dbReference type="GeneID" id="119731595"/>
<dbReference type="Proteomes" id="UP000887568">
    <property type="component" value="Unplaced"/>
</dbReference>
<evidence type="ECO:0000256" key="3">
    <source>
        <dbReference type="RuleBase" id="RU000363"/>
    </source>
</evidence>